<evidence type="ECO:0000313" key="1">
    <source>
        <dbReference type="EMBL" id="OQO88984.1"/>
    </source>
</evidence>
<gene>
    <name evidence="1" type="ORF">B1813_22800</name>
</gene>
<accession>A0A1V8ZWC6</accession>
<dbReference type="EMBL" id="MWIH01000010">
    <property type="protein sequence ID" value="OQO88984.1"/>
    <property type="molecule type" value="Genomic_DNA"/>
</dbReference>
<comment type="caution">
    <text evidence="1">The sequence shown here is derived from an EMBL/GenBank/DDBJ whole genome shotgun (WGS) entry which is preliminary data.</text>
</comment>
<protein>
    <submittedName>
        <fullName evidence="1">Uncharacterized protein</fullName>
    </submittedName>
</protein>
<dbReference type="AlphaFoldDB" id="A0A1V8ZWC6"/>
<sequence length="129" mass="14283">MVVIATVSGVTGSSDETEDVLNDREQGQALYDIVCQIVDEDDRTPAGEVERRTRAERLAEAQLHALQAIYCELRHGHDQARQHTDGMRSHANAMDKLRGALYDHGAAMGRMNGAMADHAHEMSRLGRML</sequence>
<proteinExistence type="predicted"/>
<evidence type="ECO:0000313" key="2">
    <source>
        <dbReference type="Proteomes" id="UP000192591"/>
    </source>
</evidence>
<organism evidence="1 2">
    <name type="scientific">Saccharomonospora piscinae</name>
    <dbReference type="NCBI Taxonomy" id="687388"/>
    <lineage>
        <taxon>Bacteria</taxon>
        <taxon>Bacillati</taxon>
        <taxon>Actinomycetota</taxon>
        <taxon>Actinomycetes</taxon>
        <taxon>Pseudonocardiales</taxon>
        <taxon>Pseudonocardiaceae</taxon>
        <taxon>Saccharomonospora</taxon>
    </lineage>
</organism>
<reference evidence="1 2" key="1">
    <citation type="submission" date="2017-02" db="EMBL/GenBank/DDBJ databases">
        <title>Draft genome of Saccharomonospora sp. 154.</title>
        <authorList>
            <person name="Alonso-Carmona G.S."/>
            <person name="De La Haba R."/>
            <person name="Vera-Gargallo B."/>
            <person name="Sandoval-Trujillo A.H."/>
            <person name="Ramirez-Duran N."/>
            <person name="Ventosa A."/>
        </authorList>
    </citation>
    <scope>NUCLEOTIDE SEQUENCE [LARGE SCALE GENOMIC DNA]</scope>
    <source>
        <strain evidence="1 2">LRS4.154</strain>
    </source>
</reference>
<keyword evidence="2" id="KW-1185">Reference proteome</keyword>
<dbReference type="Proteomes" id="UP000192591">
    <property type="component" value="Unassembled WGS sequence"/>
</dbReference>
<name>A0A1V8ZWC6_SACPI</name>